<evidence type="ECO:0000313" key="4">
    <source>
        <dbReference type="Proteomes" id="UP000295632"/>
    </source>
</evidence>
<dbReference type="Pfam" id="PF00300">
    <property type="entry name" value="His_Phos_1"/>
    <property type="match status" value="1"/>
</dbReference>
<dbReference type="OrthoDB" id="9782128at2"/>
<comment type="caution">
    <text evidence="3">The sequence shown here is derived from an EMBL/GenBank/DDBJ whole genome shotgun (WGS) entry which is preliminary data.</text>
</comment>
<evidence type="ECO:0000256" key="2">
    <source>
        <dbReference type="PIRSR" id="PIRSR613078-2"/>
    </source>
</evidence>
<dbReference type="PROSITE" id="PS00175">
    <property type="entry name" value="PG_MUTASE"/>
    <property type="match status" value="1"/>
</dbReference>
<dbReference type="InterPro" id="IPR001345">
    <property type="entry name" value="PG/BPGM_mutase_AS"/>
</dbReference>
<dbReference type="AlphaFoldDB" id="A0A4R6U874"/>
<feature type="active site" description="Proton donor/acceptor" evidence="1">
    <location>
        <position position="82"/>
    </location>
</feature>
<dbReference type="GO" id="GO:0005524">
    <property type="term" value="F:ATP binding"/>
    <property type="evidence" value="ECO:0007669"/>
    <property type="project" value="InterPro"/>
</dbReference>
<sequence length="189" mass="21323">MTTICLVRHGETDWNAAGRIQGSTDIPLNQTGIEQARKCREFLKNASWDVLITSPLLRAKETATIVNEALQLPLVEMAAFKERSFGDAEGMTAEERKSAYPDKNYPNQEPYDSLRNRVVRGIEDIYAQHVDKSVLLVAHGAVISAILSQYSNGEYDFEKTRLINACISNIHFRDGAWLVHDYNQIDHLS</sequence>
<organism evidence="3 4">
    <name type="scientific">Aureibacillus halotolerans</name>
    <dbReference type="NCBI Taxonomy" id="1508390"/>
    <lineage>
        <taxon>Bacteria</taxon>
        <taxon>Bacillati</taxon>
        <taxon>Bacillota</taxon>
        <taxon>Bacilli</taxon>
        <taxon>Bacillales</taxon>
        <taxon>Bacillaceae</taxon>
        <taxon>Aureibacillus</taxon>
    </lineage>
</organism>
<feature type="binding site" evidence="2">
    <location>
        <begin position="8"/>
        <end position="15"/>
    </location>
    <ligand>
        <name>substrate</name>
    </ligand>
</feature>
<feature type="active site" description="Tele-phosphohistidine intermediate" evidence="1">
    <location>
        <position position="9"/>
    </location>
</feature>
<dbReference type="Gene3D" id="3.40.50.1240">
    <property type="entry name" value="Phosphoglycerate mutase-like"/>
    <property type="match status" value="1"/>
</dbReference>
<name>A0A4R6U874_9BACI</name>
<dbReference type="PANTHER" id="PTHR48100">
    <property type="entry name" value="BROAD-SPECIFICITY PHOSPHATASE YOR283W-RELATED"/>
    <property type="match status" value="1"/>
</dbReference>
<keyword evidence="4" id="KW-1185">Reference proteome</keyword>
<accession>A0A4R6U874</accession>
<evidence type="ECO:0000256" key="1">
    <source>
        <dbReference type="PIRSR" id="PIRSR613078-1"/>
    </source>
</evidence>
<protein>
    <submittedName>
        <fullName evidence="3">Broad-specificity phosphatase PhoE</fullName>
    </submittedName>
</protein>
<dbReference type="GO" id="GO:0016791">
    <property type="term" value="F:phosphatase activity"/>
    <property type="evidence" value="ECO:0007669"/>
    <property type="project" value="TreeGrafter"/>
</dbReference>
<dbReference type="InterPro" id="IPR003094">
    <property type="entry name" value="6Pfruct_kin"/>
</dbReference>
<dbReference type="EMBL" id="SNYJ01000005">
    <property type="protein sequence ID" value="TDQ40805.1"/>
    <property type="molecule type" value="Genomic_DNA"/>
</dbReference>
<dbReference type="SMART" id="SM00855">
    <property type="entry name" value="PGAM"/>
    <property type="match status" value="1"/>
</dbReference>
<proteinExistence type="predicted"/>
<dbReference type="SUPFAM" id="SSF53254">
    <property type="entry name" value="Phosphoglycerate mutase-like"/>
    <property type="match status" value="1"/>
</dbReference>
<reference evidence="3 4" key="1">
    <citation type="submission" date="2019-03" db="EMBL/GenBank/DDBJ databases">
        <title>Genomic Encyclopedia of Type Strains, Phase IV (KMG-IV): sequencing the most valuable type-strain genomes for metagenomic binning, comparative biology and taxonomic classification.</title>
        <authorList>
            <person name="Goeker M."/>
        </authorList>
    </citation>
    <scope>NUCLEOTIDE SEQUENCE [LARGE SCALE GENOMIC DNA]</scope>
    <source>
        <strain evidence="3 4">DSM 28697</strain>
    </source>
</reference>
<dbReference type="InterPro" id="IPR029033">
    <property type="entry name" value="His_PPase_superfam"/>
</dbReference>
<dbReference type="GO" id="GO:0006003">
    <property type="term" value="P:fructose 2,6-bisphosphate metabolic process"/>
    <property type="evidence" value="ECO:0007669"/>
    <property type="project" value="InterPro"/>
</dbReference>
<dbReference type="PANTHER" id="PTHR48100:SF59">
    <property type="entry name" value="ADENOSYLCOBALAMIN_ALPHA-RIBAZOLE PHOSPHATASE"/>
    <property type="match status" value="1"/>
</dbReference>
<feature type="binding site" evidence="2">
    <location>
        <position position="58"/>
    </location>
    <ligand>
        <name>substrate</name>
    </ligand>
</feature>
<dbReference type="PRINTS" id="PR00991">
    <property type="entry name" value="6PFRUCTKNASE"/>
</dbReference>
<dbReference type="RefSeq" id="WP_133579998.1">
    <property type="nucleotide sequence ID" value="NZ_SNYJ01000005.1"/>
</dbReference>
<dbReference type="CDD" id="cd07067">
    <property type="entry name" value="HP_PGM_like"/>
    <property type="match status" value="1"/>
</dbReference>
<dbReference type="InterPro" id="IPR013078">
    <property type="entry name" value="His_Pase_superF_clade-1"/>
</dbReference>
<gene>
    <name evidence="3" type="ORF">EV213_105151</name>
</gene>
<dbReference type="InterPro" id="IPR050275">
    <property type="entry name" value="PGM_Phosphatase"/>
</dbReference>
<dbReference type="Proteomes" id="UP000295632">
    <property type="component" value="Unassembled WGS sequence"/>
</dbReference>
<evidence type="ECO:0000313" key="3">
    <source>
        <dbReference type="EMBL" id="TDQ40805.1"/>
    </source>
</evidence>
<dbReference type="GO" id="GO:0005737">
    <property type="term" value="C:cytoplasm"/>
    <property type="evidence" value="ECO:0007669"/>
    <property type="project" value="TreeGrafter"/>
</dbReference>